<comment type="catalytic activity">
    <reaction evidence="9">
        <text>a 1,2-diacyl-sn-glycerol + UDP-alpha-D-glucose = a 1,2-diacyl-3-O-(beta-D-glucopyranosyl)-sn-glycerol + UDP + H(+)</text>
        <dbReference type="Rhea" id="RHEA:17285"/>
        <dbReference type="ChEBI" id="CHEBI:15378"/>
        <dbReference type="ChEBI" id="CHEBI:17815"/>
        <dbReference type="ChEBI" id="CHEBI:58223"/>
        <dbReference type="ChEBI" id="CHEBI:58885"/>
        <dbReference type="ChEBI" id="CHEBI:75799"/>
        <dbReference type="EC" id="2.4.1.336"/>
    </reaction>
</comment>
<dbReference type="InterPro" id="IPR050321">
    <property type="entry name" value="Glycosyltr_2/OpgH_subfam"/>
</dbReference>
<keyword evidence="2" id="KW-0328">Glycosyltransferase</keyword>
<evidence type="ECO:0000256" key="13">
    <source>
        <dbReference type="SAM" id="Phobius"/>
    </source>
</evidence>
<evidence type="ECO:0000256" key="3">
    <source>
        <dbReference type="ARBA" id="ARBA00022679"/>
    </source>
</evidence>
<feature type="transmembrane region" description="Helical" evidence="13">
    <location>
        <begin position="389"/>
        <end position="411"/>
    </location>
</feature>
<comment type="caution">
    <text evidence="14">The sequence shown here is derived from an EMBL/GenBank/DDBJ whole genome shotgun (WGS) entry which is preliminary data.</text>
</comment>
<dbReference type="Gene3D" id="3.20.20.80">
    <property type="entry name" value="Glycosidases"/>
    <property type="match status" value="1"/>
</dbReference>
<dbReference type="PROSITE" id="PS00587">
    <property type="entry name" value="GLYCOSYL_HYDROL_F17"/>
    <property type="match status" value="1"/>
</dbReference>
<dbReference type="GO" id="GO:0004553">
    <property type="term" value="F:hydrolase activity, hydrolyzing O-glycosyl compounds"/>
    <property type="evidence" value="ECO:0007669"/>
    <property type="project" value="InterPro"/>
</dbReference>
<keyword evidence="8 13" id="KW-0472">Membrane</keyword>
<proteinExistence type="predicted"/>
<feature type="transmembrane region" description="Helical" evidence="13">
    <location>
        <begin position="740"/>
        <end position="762"/>
    </location>
</feature>
<dbReference type="GO" id="GO:0005975">
    <property type="term" value="P:carbohydrate metabolic process"/>
    <property type="evidence" value="ECO:0007669"/>
    <property type="project" value="InterPro"/>
</dbReference>
<feature type="transmembrane region" description="Helical" evidence="13">
    <location>
        <begin position="361"/>
        <end position="382"/>
    </location>
</feature>
<evidence type="ECO:0000256" key="9">
    <source>
        <dbReference type="ARBA" id="ARBA00053004"/>
    </source>
</evidence>
<keyword evidence="4 13" id="KW-0812">Transmembrane</keyword>
<dbReference type="RefSeq" id="WP_147850146.1">
    <property type="nucleotide sequence ID" value="NZ_VDUZ01000036.1"/>
</dbReference>
<name>A0A5C8PEA2_9HYPH</name>
<evidence type="ECO:0000256" key="7">
    <source>
        <dbReference type="ARBA" id="ARBA00022989"/>
    </source>
</evidence>
<feature type="transmembrane region" description="Helical" evidence="13">
    <location>
        <begin position="811"/>
        <end position="830"/>
    </location>
</feature>
<dbReference type="GO" id="GO:0005886">
    <property type="term" value="C:plasma membrane"/>
    <property type="evidence" value="ECO:0007669"/>
    <property type="project" value="TreeGrafter"/>
</dbReference>
<dbReference type="EMBL" id="VDUZ01000036">
    <property type="protein sequence ID" value="TXL72119.1"/>
    <property type="molecule type" value="Genomic_DNA"/>
</dbReference>
<dbReference type="Gene3D" id="3.90.550.10">
    <property type="entry name" value="Spore Coat Polysaccharide Biosynthesis Protein SpsA, Chain A"/>
    <property type="match status" value="1"/>
</dbReference>
<evidence type="ECO:0000256" key="2">
    <source>
        <dbReference type="ARBA" id="ARBA00022676"/>
    </source>
</evidence>
<evidence type="ECO:0000256" key="4">
    <source>
        <dbReference type="ARBA" id="ARBA00022692"/>
    </source>
</evidence>
<feature type="transmembrane region" description="Helical" evidence="13">
    <location>
        <begin position="423"/>
        <end position="445"/>
    </location>
</feature>
<protein>
    <recommendedName>
        <fullName evidence="11">Beta-monoglucosyldiacylglycerol synthase</fullName>
        <ecNumber evidence="10">2.4.1.336</ecNumber>
    </recommendedName>
    <alternativeName>
        <fullName evidence="12">UDP-glucose:1,2-diacylglycerol 3-beta-D-glucosyltransferase</fullName>
    </alternativeName>
</protein>
<sequence length="973" mass="108428">MRADDRHSASRTSALAALLAIIAATFLGWNLFSHAIEPPPMDGQLYGVTYAPYGKDQDAMAFGIAKERAALSDDAGAKAAVLQHGPRREQIERDMRTLAGRVRYVRTYSALDGIEEVPKIADQYGLKVVAGSWVYDHVGVTNDQRGRLEFYQRLTDREIAALIRIANANPNVERVLVGNETVLRGEISTKRLIEYIRQVKKNVKVPVSTAEPWHVWLDHPELVREVDYIAVHILPYWDEGAGKDGPMAYLKDKIGKLRESYPNKNIVVTEVGWPSHGASRIGHDQGGTGVKTASPAEQARQVRNAVAWLREQKIDHFVIEAFDQPWKSRDLEGMAGGYWGLWDADRQQKFDWTGPVTVFGAWWKLALWTLALALPVFGLFLWTMRNIRFAGQVAFGGVVALAGAGMVYAGYVAAGTYMVWYQVLGWLLLMAFLLASLAMVLAQALELADTIWRRRWVRAIPPARDVLASLPAIRRWPKVSLHLAICNEPPAMVKETLDSLAALDYPNLEVIVIDNNTRDPAVWRPVEEHCQQLGPHFRFFHFDVMKGFKAGALNHVLKETAPDAEIIGVIDSDYVVRKDWLKALVPQFDDPRIGYVQAPQDHRDWRDDRFKEMLQWEYAGFFDIGMCLRNEYDALIQHGTMTLVRRSLMEELDGWATWCITEDTEFGLRSMERGYSAAYSRERFGQGLTPDNFSGYKKQRFRWAYGAMQILKGHWRSLVSNGTKLTLWQKYHFATGWLPWFADALNVVFTLAGLVWAFGALVPIVPPLAPLGAALTWLASLVGAEGLVGNALSPMMAAKDWGTLPLPPESFVVPTLALFVFKLVYSFALYGARVNCSLRQSIGAAFAGLSLTYTVGRAVIYGLLTSKLPFIRTPKMDSRATLGRAVAMARDEALIAVALWLAAIGVWLGKGTIDPEARLWAVLLVVQSLPYVAALYVSLVNALEQMRQSRALVIPAPAQPVAAEATVPLAAGD</sequence>
<keyword evidence="6" id="KW-0460">Magnesium</keyword>
<feature type="transmembrane region" description="Helical" evidence="13">
    <location>
        <begin position="885"/>
        <end position="908"/>
    </location>
</feature>
<feature type="transmembrane region" description="Helical" evidence="13">
    <location>
        <begin position="920"/>
        <end position="943"/>
    </location>
</feature>
<dbReference type="Pfam" id="PF13641">
    <property type="entry name" value="Glyco_tranf_2_3"/>
    <property type="match status" value="1"/>
</dbReference>
<evidence type="ECO:0000313" key="14">
    <source>
        <dbReference type="EMBL" id="TXL72119.1"/>
    </source>
</evidence>
<dbReference type="GO" id="GO:0016758">
    <property type="term" value="F:hexosyltransferase activity"/>
    <property type="evidence" value="ECO:0007669"/>
    <property type="project" value="TreeGrafter"/>
</dbReference>
<comment type="subcellular location">
    <subcellularLocation>
        <location evidence="1">Membrane</location>
        <topology evidence="1">Multi-pass membrane protein</topology>
    </subcellularLocation>
</comment>
<dbReference type="PANTHER" id="PTHR43867:SF4">
    <property type="entry name" value="BETA-(1-3)-GLUCOSYL TRANSFERASE"/>
    <property type="match status" value="1"/>
</dbReference>
<dbReference type="PANTHER" id="PTHR43867">
    <property type="entry name" value="CELLULOSE SYNTHASE CATALYTIC SUBUNIT A [UDP-FORMING]"/>
    <property type="match status" value="1"/>
</dbReference>
<dbReference type="EC" id="2.4.1.336" evidence="10"/>
<dbReference type="InterPro" id="IPR000490">
    <property type="entry name" value="Glyco_hydro_17"/>
</dbReference>
<evidence type="ECO:0000256" key="1">
    <source>
        <dbReference type="ARBA" id="ARBA00004141"/>
    </source>
</evidence>
<feature type="transmembrane region" description="Helical" evidence="13">
    <location>
        <begin position="768"/>
        <end position="790"/>
    </location>
</feature>
<dbReference type="InterPro" id="IPR017853">
    <property type="entry name" value="GH"/>
</dbReference>
<evidence type="ECO:0000256" key="5">
    <source>
        <dbReference type="ARBA" id="ARBA00022801"/>
    </source>
</evidence>
<feature type="transmembrane region" description="Helical" evidence="13">
    <location>
        <begin position="12"/>
        <end position="32"/>
    </location>
</feature>
<dbReference type="AlphaFoldDB" id="A0A5C8PEA2"/>
<keyword evidence="5" id="KW-0378">Hydrolase</keyword>
<accession>A0A5C8PEA2</accession>
<evidence type="ECO:0000256" key="6">
    <source>
        <dbReference type="ARBA" id="ARBA00022842"/>
    </source>
</evidence>
<dbReference type="Proteomes" id="UP000321638">
    <property type="component" value="Unassembled WGS sequence"/>
</dbReference>
<evidence type="ECO:0000256" key="12">
    <source>
        <dbReference type="ARBA" id="ARBA00078564"/>
    </source>
</evidence>
<dbReference type="FunFam" id="3.90.550.10:FF:000164">
    <property type="entry name" value="Beta-(1-3)-glucosyl transferase"/>
    <property type="match status" value="1"/>
</dbReference>
<evidence type="ECO:0000256" key="10">
    <source>
        <dbReference type="ARBA" id="ARBA00066964"/>
    </source>
</evidence>
<gene>
    <name evidence="14" type="ORF">FHP25_27230</name>
</gene>
<evidence type="ECO:0000256" key="11">
    <source>
        <dbReference type="ARBA" id="ARBA00068721"/>
    </source>
</evidence>
<keyword evidence="7 13" id="KW-1133">Transmembrane helix</keyword>
<keyword evidence="15" id="KW-1185">Reference proteome</keyword>
<dbReference type="InterPro" id="IPR029044">
    <property type="entry name" value="Nucleotide-diphossugar_trans"/>
</dbReference>
<keyword evidence="3 14" id="KW-0808">Transferase</keyword>
<dbReference type="SUPFAM" id="SSF51445">
    <property type="entry name" value="(Trans)glycosidases"/>
    <property type="match status" value="1"/>
</dbReference>
<dbReference type="OrthoDB" id="9806824at2"/>
<feature type="transmembrane region" description="Helical" evidence="13">
    <location>
        <begin position="842"/>
        <end position="864"/>
    </location>
</feature>
<organism evidence="14 15">
    <name type="scientific">Vineibacter terrae</name>
    <dbReference type="NCBI Taxonomy" id="2586908"/>
    <lineage>
        <taxon>Bacteria</taxon>
        <taxon>Pseudomonadati</taxon>
        <taxon>Pseudomonadota</taxon>
        <taxon>Alphaproteobacteria</taxon>
        <taxon>Hyphomicrobiales</taxon>
        <taxon>Vineibacter</taxon>
    </lineage>
</organism>
<evidence type="ECO:0000256" key="8">
    <source>
        <dbReference type="ARBA" id="ARBA00023136"/>
    </source>
</evidence>
<evidence type="ECO:0000313" key="15">
    <source>
        <dbReference type="Proteomes" id="UP000321638"/>
    </source>
</evidence>
<dbReference type="SUPFAM" id="SSF53448">
    <property type="entry name" value="Nucleotide-diphospho-sugar transferases"/>
    <property type="match status" value="1"/>
</dbReference>
<reference evidence="14 15" key="1">
    <citation type="submission" date="2019-06" db="EMBL/GenBank/DDBJ databases">
        <title>New taxonomy in bacterial strain CC-CFT640, isolated from vineyard.</title>
        <authorList>
            <person name="Lin S.-Y."/>
            <person name="Tsai C.-F."/>
            <person name="Young C.-C."/>
        </authorList>
    </citation>
    <scope>NUCLEOTIDE SEQUENCE [LARGE SCALE GENOMIC DNA]</scope>
    <source>
        <strain evidence="14 15">CC-CFT640</strain>
    </source>
</reference>